<evidence type="ECO:0000256" key="3">
    <source>
        <dbReference type="ARBA" id="ARBA00022692"/>
    </source>
</evidence>
<dbReference type="PANTHER" id="PTHR30572">
    <property type="entry name" value="MEMBRANE COMPONENT OF TRANSPORTER-RELATED"/>
    <property type="match status" value="1"/>
</dbReference>
<evidence type="ECO:0000256" key="7">
    <source>
        <dbReference type="SAM" id="Phobius"/>
    </source>
</evidence>
<sequence>MLKHLFKLIWNKRKQNFLVLSEILVSFLVIFALFSFLTFYYQNYTKPLGFEYERVWVVNYDNGGVTKNTDSLQIFYHNLKNSLKAMPQIEEVTFSSANFPYSNSNISTTLRKDGKRFDWVNLYTDAEDYMKVWNIQLIAGRWFNEDDKVTKNKSIIINETLQTAIFGKGSAVGQLLGDFEDKNRMKVIGVVQDIKASGDYWPAGNAMFIRSDTSDLQNTNNILIKVREDANAAFESELYKFMTGTFKNSTIGIEHLTEMRDAKNEITVIPMIIFIIIAAFLIINVALGLFGVLWYNINKRKGEIGLRRAIGASGNSVSYQLVQEALILATLSLAVGCFFAVQFPLLNVFNVPSSVYLIAILLAVVFIYLLVFACALYPGKQAAAIQPAIVLHEE</sequence>
<feature type="transmembrane region" description="Helical" evidence="7">
    <location>
        <begin position="20"/>
        <end position="41"/>
    </location>
</feature>
<dbReference type="RefSeq" id="WP_062703180.1">
    <property type="nucleotide sequence ID" value="NZ_LJOD01000021.1"/>
</dbReference>
<evidence type="ECO:0000313" key="11">
    <source>
        <dbReference type="Proteomes" id="UP000037953"/>
    </source>
</evidence>
<evidence type="ECO:0000256" key="4">
    <source>
        <dbReference type="ARBA" id="ARBA00022989"/>
    </source>
</evidence>
<dbReference type="PANTHER" id="PTHR30572:SF4">
    <property type="entry name" value="ABC TRANSPORTER PERMEASE YTRF"/>
    <property type="match status" value="1"/>
</dbReference>
<keyword evidence="3 7" id="KW-0812">Transmembrane</keyword>
<dbReference type="InterPro" id="IPR003838">
    <property type="entry name" value="ABC3_permease_C"/>
</dbReference>
<accession>A0A0N0ZT01</accession>
<evidence type="ECO:0000256" key="2">
    <source>
        <dbReference type="ARBA" id="ARBA00022475"/>
    </source>
</evidence>
<organism evidence="10 11">
    <name type="scientific">Chryseobacterium indologenes</name>
    <name type="common">Flavobacterium indologenes</name>
    <dbReference type="NCBI Taxonomy" id="253"/>
    <lineage>
        <taxon>Bacteria</taxon>
        <taxon>Pseudomonadati</taxon>
        <taxon>Bacteroidota</taxon>
        <taxon>Flavobacteriia</taxon>
        <taxon>Flavobacteriales</taxon>
        <taxon>Weeksellaceae</taxon>
        <taxon>Chryseobacterium group</taxon>
        <taxon>Chryseobacterium</taxon>
    </lineage>
</organism>
<feature type="transmembrane region" description="Helical" evidence="7">
    <location>
        <begin position="268"/>
        <end position="297"/>
    </location>
</feature>
<reference evidence="10 11" key="1">
    <citation type="journal article" date="2015" name="Genom Data">
        <title>Draft genome sequence of a multidrug-resistant Chryseobacterium indologenes isolate from Malaysia.</title>
        <authorList>
            <person name="Yu C.Y."/>
            <person name="Ang G.Y."/>
            <person name="Cheng H.J."/>
            <person name="Cheong Y.M."/>
            <person name="Yin W.F."/>
            <person name="Chan K.G."/>
        </authorList>
    </citation>
    <scope>NUCLEOTIDE SEQUENCE [LARGE SCALE GENOMIC DNA]</scope>
    <source>
        <strain evidence="10 11">CI_885</strain>
    </source>
</reference>
<feature type="transmembrane region" description="Helical" evidence="7">
    <location>
        <begin position="325"/>
        <end position="343"/>
    </location>
</feature>
<keyword evidence="5 7" id="KW-0472">Membrane</keyword>
<dbReference type="PATRIC" id="fig|253.9.peg.2660"/>
<name>A0A0N0ZT01_CHRID</name>
<evidence type="ECO:0000256" key="1">
    <source>
        <dbReference type="ARBA" id="ARBA00004651"/>
    </source>
</evidence>
<keyword evidence="4 7" id="KW-1133">Transmembrane helix</keyword>
<dbReference type="GO" id="GO:0005886">
    <property type="term" value="C:plasma membrane"/>
    <property type="evidence" value="ECO:0007669"/>
    <property type="project" value="UniProtKB-SubCell"/>
</dbReference>
<comment type="similarity">
    <text evidence="6">Belongs to the ABC-4 integral membrane protein family.</text>
</comment>
<protein>
    <submittedName>
        <fullName evidence="10">ABC transporter permease</fullName>
    </submittedName>
</protein>
<evidence type="ECO:0000256" key="6">
    <source>
        <dbReference type="ARBA" id="ARBA00038076"/>
    </source>
</evidence>
<reference evidence="11" key="2">
    <citation type="submission" date="2015-09" db="EMBL/GenBank/DDBJ databases">
        <title>Draft genome sequence of a multidrug-resistant Chryseobacterium indologenes isolate from Malaysia.</title>
        <authorList>
            <person name="Yu C.Y."/>
            <person name="Ang G.Y."/>
            <person name="Chan K.-G."/>
        </authorList>
    </citation>
    <scope>NUCLEOTIDE SEQUENCE [LARGE SCALE GENOMIC DNA]</scope>
    <source>
        <strain evidence="11">CI_885</strain>
    </source>
</reference>
<feature type="domain" description="MacB-like periplasmic core" evidence="9">
    <location>
        <begin position="25"/>
        <end position="233"/>
    </location>
</feature>
<dbReference type="Pfam" id="PF02687">
    <property type="entry name" value="FtsX"/>
    <property type="match status" value="1"/>
</dbReference>
<dbReference type="Pfam" id="PF12704">
    <property type="entry name" value="MacB_PCD"/>
    <property type="match status" value="1"/>
</dbReference>
<feature type="transmembrane region" description="Helical" evidence="7">
    <location>
        <begin position="355"/>
        <end position="377"/>
    </location>
</feature>
<evidence type="ECO:0000259" key="8">
    <source>
        <dbReference type="Pfam" id="PF02687"/>
    </source>
</evidence>
<gene>
    <name evidence="10" type="ORF">AOB46_21255</name>
</gene>
<dbReference type="AlphaFoldDB" id="A0A0N0ZT01"/>
<comment type="subcellular location">
    <subcellularLocation>
        <location evidence="1">Cell membrane</location>
        <topology evidence="1">Multi-pass membrane protein</topology>
    </subcellularLocation>
</comment>
<dbReference type="InterPro" id="IPR050250">
    <property type="entry name" value="Macrolide_Exporter_MacB"/>
</dbReference>
<dbReference type="Proteomes" id="UP000037953">
    <property type="component" value="Unassembled WGS sequence"/>
</dbReference>
<dbReference type="OrthoDB" id="5933722at2"/>
<feature type="domain" description="ABC3 transporter permease C-terminal" evidence="8">
    <location>
        <begin position="275"/>
        <end position="387"/>
    </location>
</feature>
<evidence type="ECO:0000256" key="5">
    <source>
        <dbReference type="ARBA" id="ARBA00023136"/>
    </source>
</evidence>
<dbReference type="EMBL" id="LJOD01000021">
    <property type="protein sequence ID" value="KPE49240.1"/>
    <property type="molecule type" value="Genomic_DNA"/>
</dbReference>
<keyword evidence="2" id="KW-1003">Cell membrane</keyword>
<evidence type="ECO:0000313" key="10">
    <source>
        <dbReference type="EMBL" id="KPE49240.1"/>
    </source>
</evidence>
<comment type="caution">
    <text evidence="10">The sequence shown here is derived from an EMBL/GenBank/DDBJ whole genome shotgun (WGS) entry which is preliminary data.</text>
</comment>
<evidence type="ECO:0000259" key="9">
    <source>
        <dbReference type="Pfam" id="PF12704"/>
    </source>
</evidence>
<proteinExistence type="inferred from homology"/>
<dbReference type="GO" id="GO:0022857">
    <property type="term" value="F:transmembrane transporter activity"/>
    <property type="evidence" value="ECO:0007669"/>
    <property type="project" value="TreeGrafter"/>
</dbReference>
<dbReference type="InterPro" id="IPR025857">
    <property type="entry name" value="MacB_PCD"/>
</dbReference>